<feature type="region of interest" description="Disordered" evidence="1">
    <location>
        <begin position="290"/>
        <end position="338"/>
    </location>
</feature>
<dbReference type="EMBL" id="CAJNIZ010006520">
    <property type="protein sequence ID" value="CAE7250651.1"/>
    <property type="molecule type" value="Genomic_DNA"/>
</dbReference>
<dbReference type="OrthoDB" id="10628560at2759"/>
<evidence type="ECO:0000313" key="3">
    <source>
        <dbReference type="Proteomes" id="UP000649617"/>
    </source>
</evidence>
<feature type="region of interest" description="Disordered" evidence="1">
    <location>
        <begin position="156"/>
        <end position="213"/>
    </location>
</feature>
<organism evidence="2 3">
    <name type="scientific">Symbiodinium pilosum</name>
    <name type="common">Dinoflagellate</name>
    <dbReference type="NCBI Taxonomy" id="2952"/>
    <lineage>
        <taxon>Eukaryota</taxon>
        <taxon>Sar</taxon>
        <taxon>Alveolata</taxon>
        <taxon>Dinophyceae</taxon>
        <taxon>Suessiales</taxon>
        <taxon>Symbiodiniaceae</taxon>
        <taxon>Symbiodinium</taxon>
    </lineage>
</organism>
<sequence length="444" mass="49594">ALDVVEKYAGVKTICSAFKQLESSEFVGPVAVSGTQFRSSCLFYLDMDKQERLCTPLGEDQEATLLEGTWNKTLESNVKKNAWFLETVLDFEPFCRVPPTKQEWGIILENFNYESKNLAIRKTEYTVWSNLRRLWSNAKHGARDAEITRLKARMKDAKEDVDDEQALPASAPCTPVGAKKEDSDEAPSTPPAPWKERVAEEPRNRLDPDEDSQAPFLLPEMEQLSDLQFVLRQFEEHGLEDEMASDAFYETSHTAGRVWGAGCLLSRQKALMRVMVKNGTLDKIMNELHENAGEMPPIPEPDFLQGKEKKRKSKPLPVATSSKKKAKAEKPKRACNSGPEAAELAGLPVEAKAILEGYAGSYQKIILSLPRLYWPTSTRGGRHSYTVQVGENKGRMEILLRNQAFKPKVRDDGSALKCGQISFKTDPQAALAQALEKITGTTEA</sequence>
<accession>A0A812M4X6</accession>
<gene>
    <name evidence="2" type="ORF">SPIL2461_LOCUS4813</name>
</gene>
<evidence type="ECO:0000256" key="1">
    <source>
        <dbReference type="SAM" id="MobiDB-lite"/>
    </source>
</evidence>
<feature type="non-terminal residue" evidence="2">
    <location>
        <position position="444"/>
    </location>
</feature>
<dbReference type="Proteomes" id="UP000649617">
    <property type="component" value="Unassembled WGS sequence"/>
</dbReference>
<proteinExistence type="predicted"/>
<feature type="compositionally biased region" description="Basic and acidic residues" evidence="1">
    <location>
        <begin position="194"/>
        <end position="207"/>
    </location>
</feature>
<protein>
    <submittedName>
        <fullName evidence="2">Uncharacterized protein</fullName>
    </submittedName>
</protein>
<name>A0A812M4X6_SYMPI</name>
<keyword evidence="3" id="KW-1185">Reference proteome</keyword>
<dbReference type="AlphaFoldDB" id="A0A812M4X6"/>
<comment type="caution">
    <text evidence="2">The sequence shown here is derived from an EMBL/GenBank/DDBJ whole genome shotgun (WGS) entry which is preliminary data.</text>
</comment>
<reference evidence="2" key="1">
    <citation type="submission" date="2021-02" db="EMBL/GenBank/DDBJ databases">
        <authorList>
            <person name="Dougan E. K."/>
            <person name="Rhodes N."/>
            <person name="Thang M."/>
            <person name="Chan C."/>
        </authorList>
    </citation>
    <scope>NUCLEOTIDE SEQUENCE</scope>
</reference>
<evidence type="ECO:0000313" key="2">
    <source>
        <dbReference type="EMBL" id="CAE7250651.1"/>
    </source>
</evidence>